<dbReference type="SMR" id="A0A218UY58"/>
<dbReference type="PANTHER" id="PTHR34399:SF3">
    <property type="entry name" value="AVID PROTEIN-RELATED"/>
    <property type="match status" value="1"/>
</dbReference>
<dbReference type="InterPro" id="IPR005469">
    <property type="entry name" value="Avidin"/>
</dbReference>
<dbReference type="InterPro" id="IPR005468">
    <property type="entry name" value="Avidin/str"/>
</dbReference>
<comment type="subunit">
    <text evidence="9">Homotetramer.</text>
</comment>
<evidence type="ECO:0000256" key="6">
    <source>
        <dbReference type="ARBA" id="ARBA00023180"/>
    </source>
</evidence>
<evidence type="ECO:0000256" key="9">
    <source>
        <dbReference type="RuleBase" id="RU369114"/>
    </source>
</evidence>
<evidence type="ECO:0000256" key="4">
    <source>
        <dbReference type="ARBA" id="ARBA00022729"/>
    </source>
</evidence>
<accession>A0A218UY58</accession>
<keyword evidence="5 8" id="KW-1015">Disulfide bond</keyword>
<sequence length="517" mass="57096">MLGTCSLVGRWVNDLGSNMTITTVNGNGVFAGSYHTAVTATSKEIKLSPLQGSLQKSPNQKGQPTFGFTVNWSFSDSITVFTGQCFVDENGKEELRTMWLLRSHVDKIKDDWKATSCAIPYHSAVSMIKEAVSSGSAVSGGTLLCQGDEHPGEKKTSKKKDKATMSCLGESRRHIKPCNLTGWWENDLGSKMQVFKVGKDGTFSGEYHTAVSSTKKPIQLSPLTGSQHLDEDGQCTFGFTVNWKKFSDSTAVFVGQCFNRDDGKEVLHTSWLLREKVGWESDNWKATRDNGDFQGQYLTRVTLSGGCAQISPLRGTQQQIGEEGWPTFAFTVRWDKFSNASTAFVGQCFVDAGGKETLSTMWLLREAVGSLEEDWKATSVCCPYGEEVMALQCLLSGSWRSDTSCRMVVSTLDKDNRFSGFYLPGPAAGYSELLTSPLEGSQQDTRLVPQPTFSFTVNWRLQDSEMAQTSVFLGQCYVDSNGEETLHALWLLREAANSPEEDWKAIRIGTSTFTRIK</sequence>
<dbReference type="EMBL" id="MUZQ01000092">
    <property type="protein sequence ID" value="OWK58727.1"/>
    <property type="molecule type" value="Genomic_DNA"/>
</dbReference>
<evidence type="ECO:0000313" key="11">
    <source>
        <dbReference type="Proteomes" id="UP000197619"/>
    </source>
</evidence>
<protein>
    <recommendedName>
        <fullName evidence="9">Avidin</fullName>
    </recommendedName>
</protein>
<comment type="function">
    <text evidence="9">Forms a strong non-covalent specific complex with biotin.</text>
</comment>
<evidence type="ECO:0000256" key="7">
    <source>
        <dbReference type="ARBA" id="ARBA00023267"/>
    </source>
</evidence>
<dbReference type="PANTHER" id="PTHR34399">
    <property type="entry name" value="AVIDIN-RELATED"/>
    <property type="match status" value="1"/>
</dbReference>
<evidence type="ECO:0000313" key="10">
    <source>
        <dbReference type="EMBL" id="OWK58727.1"/>
    </source>
</evidence>
<comment type="caution">
    <text evidence="10">The sequence shown here is derived from an EMBL/GenBank/DDBJ whole genome shotgun (WGS) entry which is preliminary data.</text>
</comment>
<evidence type="ECO:0000256" key="2">
    <source>
        <dbReference type="ARBA" id="ARBA00006297"/>
    </source>
</evidence>
<evidence type="ECO:0000256" key="1">
    <source>
        <dbReference type="ARBA" id="ARBA00004613"/>
    </source>
</evidence>
<dbReference type="SUPFAM" id="SSF50876">
    <property type="entry name" value="Avidin/streptavidin"/>
    <property type="match status" value="4"/>
</dbReference>
<keyword evidence="7 9" id="KW-0092">Biotin</keyword>
<proteinExistence type="inferred from homology"/>
<keyword evidence="6 9" id="KW-0325">Glycoprotein</keyword>
<evidence type="ECO:0000256" key="8">
    <source>
        <dbReference type="PIRSR" id="PIRSR605468-51"/>
    </source>
</evidence>
<reference evidence="10 11" key="1">
    <citation type="submission" date="2017-05" db="EMBL/GenBank/DDBJ databases">
        <title>Genome of assembly of the Bengalese finch, Lonchura striata domestica.</title>
        <authorList>
            <person name="Colquitt B.M."/>
            <person name="Brainard M.S."/>
        </authorList>
    </citation>
    <scope>NUCLEOTIDE SEQUENCE [LARGE SCALE GENOMIC DNA]</scope>
    <source>
        <strain evidence="10">White83orange57</strain>
    </source>
</reference>
<dbReference type="AlphaFoldDB" id="A0A218UY58"/>
<feature type="disulfide bond" evidence="8">
    <location>
        <begin position="5"/>
        <end position="85"/>
    </location>
</feature>
<comment type="similarity">
    <text evidence="2 9">Belongs to the avidin/streptavidin family.</text>
</comment>
<organism evidence="10 11">
    <name type="scientific">Lonchura striata</name>
    <name type="common">white-rumped munia</name>
    <dbReference type="NCBI Taxonomy" id="40157"/>
    <lineage>
        <taxon>Eukaryota</taxon>
        <taxon>Metazoa</taxon>
        <taxon>Chordata</taxon>
        <taxon>Craniata</taxon>
        <taxon>Vertebrata</taxon>
        <taxon>Euteleostomi</taxon>
        <taxon>Archelosauria</taxon>
        <taxon>Archosauria</taxon>
        <taxon>Dinosauria</taxon>
        <taxon>Saurischia</taxon>
        <taxon>Theropoda</taxon>
        <taxon>Coelurosauria</taxon>
        <taxon>Aves</taxon>
        <taxon>Neognathae</taxon>
        <taxon>Neoaves</taxon>
        <taxon>Telluraves</taxon>
        <taxon>Australaves</taxon>
        <taxon>Passeriformes</taxon>
        <taxon>Passeroidea</taxon>
        <taxon>Estrildidae</taxon>
        <taxon>Estrildinae</taxon>
        <taxon>Lonchura</taxon>
    </lineage>
</organism>
<dbReference type="PROSITE" id="PS51326">
    <property type="entry name" value="AVIDIN_2"/>
    <property type="match status" value="3"/>
</dbReference>
<gene>
    <name evidence="10" type="primary">AVD</name>
    <name evidence="10" type="ORF">RLOC_00015125</name>
</gene>
<dbReference type="InterPro" id="IPR051764">
    <property type="entry name" value="Avidin/Streptavidin-rel"/>
</dbReference>
<keyword evidence="4 9" id="KW-0732">Signal</keyword>
<dbReference type="PRINTS" id="PR00709">
    <property type="entry name" value="AVIDIN"/>
</dbReference>
<evidence type="ECO:0000256" key="5">
    <source>
        <dbReference type="ARBA" id="ARBA00023157"/>
    </source>
</evidence>
<dbReference type="GO" id="GO:0009374">
    <property type="term" value="F:biotin binding"/>
    <property type="evidence" value="ECO:0007669"/>
    <property type="project" value="UniProtKB-UniRule"/>
</dbReference>
<evidence type="ECO:0000256" key="3">
    <source>
        <dbReference type="ARBA" id="ARBA00022525"/>
    </source>
</evidence>
<dbReference type="Proteomes" id="UP000197619">
    <property type="component" value="Unassembled WGS sequence"/>
</dbReference>
<dbReference type="Gene3D" id="2.40.128.30">
    <property type="entry name" value="Avidin-like"/>
    <property type="match status" value="5"/>
</dbReference>
<comment type="subcellular location">
    <subcellularLocation>
        <location evidence="1 9">Secreted</location>
    </subcellularLocation>
</comment>
<keyword evidence="3 9" id="KW-0964">Secreted</keyword>
<dbReference type="Pfam" id="PF01382">
    <property type="entry name" value="Avidin"/>
    <property type="match status" value="3"/>
</dbReference>
<dbReference type="InterPro" id="IPR036896">
    <property type="entry name" value="Avidin-like_sf"/>
</dbReference>
<keyword evidence="11" id="KW-1185">Reference proteome</keyword>
<name>A0A218UY58_9PASE</name>
<dbReference type="GO" id="GO:0005576">
    <property type="term" value="C:extracellular region"/>
    <property type="evidence" value="ECO:0007669"/>
    <property type="project" value="UniProtKB-SubCell"/>
</dbReference>